<dbReference type="AlphaFoldDB" id="A0A2S3WUZ3"/>
<dbReference type="OrthoDB" id="7011165at2"/>
<dbReference type="Proteomes" id="UP000237230">
    <property type="component" value="Unassembled WGS sequence"/>
</dbReference>
<protein>
    <recommendedName>
        <fullName evidence="1">Dermonecrotic toxin N-terminal domain-containing protein</fullName>
    </recommendedName>
</protein>
<name>A0A2S3WUZ3_PSEPU</name>
<evidence type="ECO:0000259" key="1">
    <source>
        <dbReference type="Pfam" id="PF20178"/>
    </source>
</evidence>
<organism evidence="2 3">
    <name type="scientific">Pseudomonas putida</name>
    <name type="common">Arthrobacter siderocapsulatus</name>
    <dbReference type="NCBI Taxonomy" id="303"/>
    <lineage>
        <taxon>Bacteria</taxon>
        <taxon>Pseudomonadati</taxon>
        <taxon>Pseudomonadota</taxon>
        <taxon>Gammaproteobacteria</taxon>
        <taxon>Pseudomonadales</taxon>
        <taxon>Pseudomonadaceae</taxon>
        <taxon>Pseudomonas</taxon>
    </lineage>
</organism>
<accession>A0A2S3WUZ3</accession>
<feature type="domain" description="Dermonecrotic toxin N-terminal" evidence="1">
    <location>
        <begin position="317"/>
        <end position="586"/>
    </location>
</feature>
<sequence length="934" mass="105397">MLPLQRIDFLHHQVLALLEAMPVVTLPPQSRQHLHGELADYWAATDSQGRSRATRLADIRRAMMHAEADLRAADQTLSADLASVIGTFLDLPHAWQRRHQPLARRAQAYRPVLLRGSPAWRAALPGMFVIVTGKAEGQNLEADQATGPALLLGLAQGMEAYSSLHELHQELCERLDDPLQSGPLLQLLVNDTQIENARLADRLRYEWYADDPLQAQVDCLLEAQRLRLNQTWSTLPANAPERAAEKLREAMALRVEAGSKALLDTRYAALLDKNLPDWLRSATPQALAHIMQGMQELIATGEQVAAPGILTLKQFQQRESLQGWARQRVRNRLRHDLGLTVEPSEILVKVVYTRQTGPWLNPLQPSSYVTWRGFQNVGGELVEAIHASYPLDELAIRNLAWFDYDYWLTARVARSDGTALPAQLNPSYIKTLVRSLNVGDSYASYLRTQLIDSVEGKWRLHAHSMVNRARMRAEAAKARYAGHLSKDWSERHYRWVEQLLSQPHNALRPRVDGHAVIARQLLIQRNTVQGVLLLASGSRNITAFVLYTPNAPDRRAWRSFANPRALLRLLRDKPLLRTYFARRLPLLPAAQVEKLLLRGRLGRVLETPAIDDDLFLACYMAEVRGMLAAADANSHSTAEVDAEQALKLSWTLLDLISLLLPTKLMVPLALGRMALEIWNGIDAYRQEDLNGVLNHAYNALSHLNDAGTSLASTGLMRRMLRGMPKQPPLPLPPRFSVTPETSNLRYRIGGVYGEEVFEKTSAFDGLSEYFIQDAQGRYFKVTFDGSRWRAIDPDRPDAYLTQPIKRLADGNWVIDSPLFWYDGLPDLVRLFDDCRLQVRLAGLPSSDAEGLFTDHLQLYLQTQGGQLPLRRHLLAGHYHLQIPEATNAGVVPWAILRWRDGQWRIRLRQAGRSSDWLALPEAYSVSLGSRRSSR</sequence>
<comment type="caution">
    <text evidence="2">The sequence shown here is derived from an EMBL/GenBank/DDBJ whole genome shotgun (WGS) entry which is preliminary data.</text>
</comment>
<dbReference type="InterPro" id="IPR046673">
    <property type="entry name" value="ToxA_N"/>
</dbReference>
<reference evidence="2 3" key="1">
    <citation type="submission" date="2016-08" db="EMBL/GenBank/DDBJ databases">
        <authorList>
            <person name="Seilhamer J.J."/>
        </authorList>
    </citation>
    <scope>NUCLEOTIDE SEQUENCE [LARGE SCALE GENOMIC DNA]</scope>
    <source>
        <strain evidence="2 3">KH-21-114</strain>
    </source>
</reference>
<dbReference type="RefSeq" id="WP_103448678.1">
    <property type="nucleotide sequence ID" value="NZ_MINH01000021.1"/>
</dbReference>
<dbReference type="Pfam" id="PF20178">
    <property type="entry name" value="ToxA_N"/>
    <property type="match status" value="1"/>
</dbReference>
<evidence type="ECO:0000313" key="2">
    <source>
        <dbReference type="EMBL" id="POG05248.1"/>
    </source>
</evidence>
<dbReference type="EMBL" id="MINH01000021">
    <property type="protein sequence ID" value="POG05248.1"/>
    <property type="molecule type" value="Genomic_DNA"/>
</dbReference>
<evidence type="ECO:0000313" key="3">
    <source>
        <dbReference type="Proteomes" id="UP000237230"/>
    </source>
</evidence>
<reference evidence="2 3" key="2">
    <citation type="submission" date="2018-03" db="EMBL/GenBank/DDBJ databases">
        <title>Draft genome of Pseudomonas putida strain KH-21-114.</title>
        <authorList>
            <person name="Yoshizawa S."/>
            <person name="Khan N.H."/>
            <person name="Nishimura M."/>
            <person name="Chiura H.X."/>
            <person name="Ogura Y."/>
            <person name="Hayashi T."/>
            <person name="Kogure K."/>
        </authorList>
    </citation>
    <scope>NUCLEOTIDE SEQUENCE [LARGE SCALE GENOMIC DNA]</scope>
    <source>
        <strain evidence="2 3">KH-21-114</strain>
    </source>
</reference>
<gene>
    <name evidence="2" type="ORF">BGP84_20380</name>
</gene>
<proteinExistence type="predicted"/>